<reference evidence="1 2" key="1">
    <citation type="submission" date="2014-04" db="EMBL/GenBank/DDBJ databases">
        <authorList>
            <consortium name="DOE Joint Genome Institute"/>
            <person name="Kuo A."/>
            <person name="Ruytinx J."/>
            <person name="Rineau F."/>
            <person name="Colpaert J."/>
            <person name="Kohler A."/>
            <person name="Nagy L.G."/>
            <person name="Floudas D."/>
            <person name="Copeland A."/>
            <person name="Barry K.W."/>
            <person name="Cichocki N."/>
            <person name="Veneault-Fourrey C."/>
            <person name="LaButti K."/>
            <person name="Lindquist E.A."/>
            <person name="Lipzen A."/>
            <person name="Lundell T."/>
            <person name="Morin E."/>
            <person name="Murat C."/>
            <person name="Sun H."/>
            <person name="Tunlid A."/>
            <person name="Henrissat B."/>
            <person name="Grigoriev I.V."/>
            <person name="Hibbett D.S."/>
            <person name="Martin F."/>
            <person name="Nordberg H.P."/>
            <person name="Cantor M.N."/>
            <person name="Hua S.X."/>
        </authorList>
    </citation>
    <scope>NUCLEOTIDE SEQUENCE [LARGE SCALE GENOMIC DNA]</scope>
    <source>
        <strain evidence="1 2">UH-Slu-Lm8-n1</strain>
    </source>
</reference>
<accession>A0A0C9ZXB3</accession>
<dbReference type="InParanoid" id="A0A0C9ZXB3"/>
<organism evidence="1 2">
    <name type="scientific">Suillus luteus UH-Slu-Lm8-n1</name>
    <dbReference type="NCBI Taxonomy" id="930992"/>
    <lineage>
        <taxon>Eukaryota</taxon>
        <taxon>Fungi</taxon>
        <taxon>Dikarya</taxon>
        <taxon>Basidiomycota</taxon>
        <taxon>Agaricomycotina</taxon>
        <taxon>Agaricomycetes</taxon>
        <taxon>Agaricomycetidae</taxon>
        <taxon>Boletales</taxon>
        <taxon>Suillineae</taxon>
        <taxon>Suillaceae</taxon>
        <taxon>Suillus</taxon>
    </lineage>
</organism>
<reference evidence="2" key="2">
    <citation type="submission" date="2015-01" db="EMBL/GenBank/DDBJ databases">
        <title>Evolutionary Origins and Diversification of the Mycorrhizal Mutualists.</title>
        <authorList>
            <consortium name="DOE Joint Genome Institute"/>
            <consortium name="Mycorrhizal Genomics Consortium"/>
            <person name="Kohler A."/>
            <person name="Kuo A."/>
            <person name="Nagy L.G."/>
            <person name="Floudas D."/>
            <person name="Copeland A."/>
            <person name="Barry K.W."/>
            <person name="Cichocki N."/>
            <person name="Veneault-Fourrey C."/>
            <person name="LaButti K."/>
            <person name="Lindquist E.A."/>
            <person name="Lipzen A."/>
            <person name="Lundell T."/>
            <person name="Morin E."/>
            <person name="Murat C."/>
            <person name="Riley R."/>
            <person name="Ohm R."/>
            <person name="Sun H."/>
            <person name="Tunlid A."/>
            <person name="Henrissat B."/>
            <person name="Grigoriev I.V."/>
            <person name="Hibbett D.S."/>
            <person name="Martin F."/>
        </authorList>
    </citation>
    <scope>NUCLEOTIDE SEQUENCE [LARGE SCALE GENOMIC DNA]</scope>
    <source>
        <strain evidence="2">UH-Slu-Lm8-n1</strain>
    </source>
</reference>
<protein>
    <submittedName>
        <fullName evidence="1">Uncharacterized protein</fullName>
    </submittedName>
</protein>
<evidence type="ECO:0000313" key="2">
    <source>
        <dbReference type="Proteomes" id="UP000054485"/>
    </source>
</evidence>
<sequence length="68" mass="7667">MGGGKELRRRVEVFPVIHWSNMLLWLRGMQLIHKVCHSEEKSLSLLLPISPSIPILEKGTSSSAKTRS</sequence>
<name>A0A0C9ZXB3_9AGAM</name>
<keyword evidence="2" id="KW-1185">Reference proteome</keyword>
<gene>
    <name evidence="1" type="ORF">CY34DRAFT_813220</name>
</gene>
<dbReference type="HOGENOM" id="CLU_2795663_0_0_1"/>
<proteinExistence type="predicted"/>
<dbReference type="Proteomes" id="UP000054485">
    <property type="component" value="Unassembled WGS sequence"/>
</dbReference>
<dbReference type="EMBL" id="KN835827">
    <property type="protein sequence ID" value="KIK34001.1"/>
    <property type="molecule type" value="Genomic_DNA"/>
</dbReference>
<evidence type="ECO:0000313" key="1">
    <source>
        <dbReference type="EMBL" id="KIK34001.1"/>
    </source>
</evidence>
<dbReference type="AlphaFoldDB" id="A0A0C9ZXB3"/>